<dbReference type="GO" id="GO:0008610">
    <property type="term" value="P:lipid biosynthetic process"/>
    <property type="evidence" value="ECO:0007669"/>
    <property type="project" value="UniProtKB-ARBA"/>
</dbReference>
<dbReference type="Gene3D" id="3.30.300.30">
    <property type="match status" value="2"/>
</dbReference>
<protein>
    <submittedName>
        <fullName evidence="8">Non-ribosomal peptide synthetase</fullName>
    </submittedName>
</protein>
<keyword evidence="5" id="KW-0677">Repeat</keyword>
<dbReference type="GO" id="GO:0043041">
    <property type="term" value="P:amino acid activation for nonribosomal peptide biosynthetic process"/>
    <property type="evidence" value="ECO:0007669"/>
    <property type="project" value="TreeGrafter"/>
</dbReference>
<dbReference type="Pfam" id="PF00501">
    <property type="entry name" value="AMP-binding"/>
    <property type="match status" value="1"/>
</dbReference>
<dbReference type="SUPFAM" id="SSF47336">
    <property type="entry name" value="ACP-like"/>
    <property type="match status" value="1"/>
</dbReference>
<dbReference type="PANTHER" id="PTHR45527:SF1">
    <property type="entry name" value="FATTY ACID SYNTHASE"/>
    <property type="match status" value="1"/>
</dbReference>
<evidence type="ECO:0000313" key="9">
    <source>
        <dbReference type="Proteomes" id="UP000318720"/>
    </source>
</evidence>
<dbReference type="PROSITE" id="PS00455">
    <property type="entry name" value="AMP_BINDING"/>
    <property type="match status" value="1"/>
</dbReference>
<evidence type="ECO:0000313" key="8">
    <source>
        <dbReference type="EMBL" id="TQE26266.1"/>
    </source>
</evidence>
<dbReference type="FunFam" id="3.40.50.980:FF:000001">
    <property type="entry name" value="Non-ribosomal peptide synthetase"/>
    <property type="match status" value="1"/>
</dbReference>
<dbReference type="SUPFAM" id="SSF56801">
    <property type="entry name" value="Acetyl-CoA synthetase-like"/>
    <property type="match status" value="1"/>
</dbReference>
<dbReference type="GO" id="GO:0017000">
    <property type="term" value="P:antibiotic biosynthetic process"/>
    <property type="evidence" value="ECO:0007669"/>
    <property type="project" value="UniProtKB-ARBA"/>
</dbReference>
<dbReference type="PROSITE" id="PS00012">
    <property type="entry name" value="PHOSPHOPANTETHEINE"/>
    <property type="match status" value="1"/>
</dbReference>
<dbReference type="InterPro" id="IPR020806">
    <property type="entry name" value="PKS_PP-bd"/>
</dbReference>
<dbReference type="FunFam" id="3.40.50.12780:FF:000012">
    <property type="entry name" value="Non-ribosomal peptide synthetase"/>
    <property type="match status" value="1"/>
</dbReference>
<dbReference type="Gene3D" id="3.40.50.980">
    <property type="match status" value="2"/>
</dbReference>
<comment type="similarity">
    <text evidence="2">Belongs to the ATP-dependent AMP-binding enzyme family.</text>
</comment>
<dbReference type="Pfam" id="PF00668">
    <property type="entry name" value="Condensation"/>
    <property type="match status" value="1"/>
</dbReference>
<reference evidence="8 9" key="1">
    <citation type="submission" date="2019-03" db="EMBL/GenBank/DDBJ databases">
        <title>Comparative genomic analyses of the sweetpotato soil rot pathogen, Streptomyces ipomoeae.</title>
        <authorList>
            <person name="Ruschel Soares N."/>
            <person name="Badger J.H."/>
            <person name="Huguet-Tapia J.C."/>
            <person name="Clark C.A."/>
            <person name="Pettis G.S."/>
        </authorList>
    </citation>
    <scope>NUCLEOTIDE SEQUENCE [LARGE SCALE GENOMIC DNA]</scope>
    <source>
        <strain evidence="8 9">88-35</strain>
    </source>
</reference>
<evidence type="ECO:0000256" key="6">
    <source>
        <dbReference type="SAM" id="MobiDB-lite"/>
    </source>
</evidence>
<comment type="caution">
    <text evidence="8">The sequence shown here is derived from an EMBL/GenBank/DDBJ whole genome shotgun (WGS) entry which is preliminary data.</text>
</comment>
<organism evidence="8 9">
    <name type="scientific">Streptomyces ipomoeae</name>
    <dbReference type="NCBI Taxonomy" id="103232"/>
    <lineage>
        <taxon>Bacteria</taxon>
        <taxon>Bacillati</taxon>
        <taxon>Actinomycetota</taxon>
        <taxon>Actinomycetes</taxon>
        <taxon>Kitasatosporales</taxon>
        <taxon>Streptomycetaceae</taxon>
        <taxon>Streptomyces</taxon>
    </lineage>
</organism>
<dbReference type="Gene3D" id="3.40.50.150">
    <property type="entry name" value="Vaccinia Virus protein VP39"/>
    <property type="match status" value="1"/>
</dbReference>
<proteinExistence type="inferred from homology"/>
<dbReference type="SMART" id="SM00823">
    <property type="entry name" value="PKS_PP"/>
    <property type="match status" value="1"/>
</dbReference>
<dbReference type="PROSITE" id="PS50075">
    <property type="entry name" value="CARRIER"/>
    <property type="match status" value="1"/>
</dbReference>
<dbReference type="InterPro" id="IPR013217">
    <property type="entry name" value="Methyltransf_12"/>
</dbReference>
<dbReference type="FunFam" id="1.10.1200.10:FF:000016">
    <property type="entry name" value="Non-ribosomal peptide synthase"/>
    <property type="match status" value="1"/>
</dbReference>
<dbReference type="SUPFAM" id="SSF53335">
    <property type="entry name" value="S-adenosyl-L-methionine-dependent methyltransferases"/>
    <property type="match status" value="1"/>
</dbReference>
<dbReference type="PANTHER" id="PTHR45527">
    <property type="entry name" value="NONRIBOSOMAL PEPTIDE SYNTHETASE"/>
    <property type="match status" value="1"/>
</dbReference>
<dbReference type="InterPro" id="IPR045851">
    <property type="entry name" value="AMP-bd_C_sf"/>
</dbReference>
<dbReference type="InterPro" id="IPR036736">
    <property type="entry name" value="ACP-like_sf"/>
</dbReference>
<evidence type="ECO:0000256" key="4">
    <source>
        <dbReference type="ARBA" id="ARBA00022553"/>
    </source>
</evidence>
<comment type="cofactor">
    <cofactor evidence="1">
        <name>pantetheine 4'-phosphate</name>
        <dbReference type="ChEBI" id="CHEBI:47942"/>
    </cofactor>
</comment>
<dbReference type="InterPro" id="IPR029063">
    <property type="entry name" value="SAM-dependent_MTases_sf"/>
</dbReference>
<dbReference type="EMBL" id="SPAZ01000239">
    <property type="protein sequence ID" value="TQE26266.1"/>
    <property type="molecule type" value="Genomic_DNA"/>
</dbReference>
<name>A0AAE8VYR0_9ACTN</name>
<sequence length="1445" mass="156845">MRSAMPTPTPGRPTTPDQPLTPVPATWPALFTAQAHRAPHSTAIDSPHQTLSYADLNHRANRLARLLIACGAGPERLVALALPRSVDFVVAVTAVLKAGAAYCPLDPAYPPTRLKFMLEDSRADLLLTTETTQAEDDWIPTTHRVIRLDDPAVQAALTRQRPDDVGDKDRQTPLRTTHPAYVIYTSGSTGTPKGVVVTHRGIAPLVQSHTRALKVTPDSRLLLFSSPSFDGAFWDLTMALLTGATLVVAPGENLHPGPDLTATAAKERITHFTLPASTLAALDPDALPPTATIVNVGEACDAETARRWSQGRTMFNAYGPTESTVSATITTPLDGRGTPPLGAPLTGTRVYVLDDDLTPVPPGGTGEIHLAGEGLARGYLGRPALTAERFVANPFGPPGTRMYRTGDLARVREDSSLEFAGRADFQVKLRGFRVEPGEVEAVLREHPDIASAAVVVRTDRDGDPRLVGYVVPRTKASTAEHVEEWRRLYDETYGRGDDGAAPGEDFAGWHSSYDGAPIPLPQMRAWRDATVTAIRELRPRRLLEIGVGSGLLMSRLAPDCEEYWATDFSGEVITRLASQQPASHVTLRHQPAHDFAGLPQGHFDTVVLNSVVQYFPDVEYLLDVLRGAVRLLTPTGQIFLGDVRHLGLLPVLRTGIRLGAPEEGLLSRIEQDVADETELLLNPEFFASLHQWIPELRTARTSLKRGAYDNELNRYRYDVVLGRQLETVQEPLPEFTWSPDTEFIELLKRHPDALLCRGVPNSALQREVSAYRSLRDGTEPPSSPGLTAEQLYALAADAGRAARVVFSHGHDDHAAMDVYVSGQGERTAATLPPDPAETVPARPQDLANQPQAHRQGHDLLARLPGYLAARLPAYLRPSIFVRIAALPLNPNGKLDRAALPAPAPAARPDGPVPRDARDAREEILAGLVADVLGVPAVAREDDFFALGGNSLLATRLVGRIRRHLSATVPIAAIFEHPTVAALAPLAVPEAHPENPPVCRPAHHTDVPLSHSQSGMWIINRIGGKSAQLYNVPFCLRLTGPLDTGALHAAVQDVVDRHEPLRTLLPDGMDGPRQRVLDAASAPVDWQIIDIPVDQVTEALTRIASGPFDLRTDPPLRAILFCHGPGQATLLLLLHHVAVDGWSLTPLTADLATAYRARAKGDTPDWAPLELHYRDYSDWHNRLAAESTDIGSAFGRQLDFWRTTLSGAPAECTASSRPRPAVTSHRGGVVTARLEPALHQELRNLARENGATLFMLLHAALAALMTQEGAGTDILIGTAAAARADPALDQLVGLFANSVVLRVDTSGDPTFRELLARTRAVDLAAFAHQDVPFDQVVAHLNPPRHAARHPLYQTALVVHDTPADGSFAAESLTIDRFPPPDLGTARFDLMFNWDEHRDRRGEAAGLTVRVEYSADLFDAHTVEGLLQRQLTLLERSVRDQDAPIIP</sequence>
<evidence type="ECO:0000259" key="7">
    <source>
        <dbReference type="PROSITE" id="PS50075"/>
    </source>
</evidence>
<feature type="domain" description="Carrier" evidence="7">
    <location>
        <begin position="915"/>
        <end position="990"/>
    </location>
</feature>
<dbReference type="InterPro" id="IPR001242">
    <property type="entry name" value="Condensation_dom"/>
</dbReference>
<dbReference type="NCBIfam" id="TIGR01733">
    <property type="entry name" value="AA-adenyl-dom"/>
    <property type="match status" value="1"/>
</dbReference>
<keyword evidence="4" id="KW-0597">Phosphoprotein</keyword>
<dbReference type="InterPro" id="IPR010071">
    <property type="entry name" value="AA_adenyl_dom"/>
</dbReference>
<dbReference type="GO" id="GO:0009403">
    <property type="term" value="P:toxin biosynthetic process"/>
    <property type="evidence" value="ECO:0007669"/>
    <property type="project" value="UniProtKB-ARBA"/>
</dbReference>
<dbReference type="CDD" id="cd19540">
    <property type="entry name" value="LCL_NRPS-like"/>
    <property type="match status" value="1"/>
</dbReference>
<evidence type="ECO:0000256" key="5">
    <source>
        <dbReference type="ARBA" id="ARBA00022737"/>
    </source>
</evidence>
<dbReference type="InterPro" id="IPR006162">
    <property type="entry name" value="Ppantetheine_attach_site"/>
</dbReference>
<dbReference type="InterPro" id="IPR000873">
    <property type="entry name" value="AMP-dep_synth/lig_dom"/>
</dbReference>
<dbReference type="SUPFAM" id="SSF52777">
    <property type="entry name" value="CoA-dependent acyltransferases"/>
    <property type="match status" value="2"/>
</dbReference>
<dbReference type="Gene3D" id="1.10.1200.10">
    <property type="entry name" value="ACP-like"/>
    <property type="match status" value="1"/>
</dbReference>
<evidence type="ECO:0000256" key="2">
    <source>
        <dbReference type="ARBA" id="ARBA00006432"/>
    </source>
</evidence>
<dbReference type="GO" id="GO:0031177">
    <property type="term" value="F:phosphopantetheine binding"/>
    <property type="evidence" value="ECO:0007669"/>
    <property type="project" value="InterPro"/>
</dbReference>
<dbReference type="InterPro" id="IPR020845">
    <property type="entry name" value="AMP-binding_CS"/>
</dbReference>
<dbReference type="Gene3D" id="2.30.38.10">
    <property type="entry name" value="Luciferase, Domain 3"/>
    <property type="match status" value="1"/>
</dbReference>
<dbReference type="Pfam" id="PF13193">
    <property type="entry name" value="AMP-binding_C"/>
    <property type="match status" value="1"/>
</dbReference>
<gene>
    <name evidence="8" type="ORF">Sipo8835_30025</name>
</gene>
<evidence type="ECO:0000256" key="1">
    <source>
        <dbReference type="ARBA" id="ARBA00001957"/>
    </source>
</evidence>
<dbReference type="GO" id="GO:0072330">
    <property type="term" value="P:monocarboxylic acid biosynthetic process"/>
    <property type="evidence" value="ECO:0007669"/>
    <property type="project" value="UniProtKB-ARBA"/>
</dbReference>
<evidence type="ECO:0000256" key="3">
    <source>
        <dbReference type="ARBA" id="ARBA00022450"/>
    </source>
</evidence>
<dbReference type="Pfam" id="PF08242">
    <property type="entry name" value="Methyltransf_12"/>
    <property type="match status" value="1"/>
</dbReference>
<dbReference type="InterPro" id="IPR025110">
    <property type="entry name" value="AMP-bd_C"/>
</dbReference>
<dbReference type="Gene3D" id="3.30.559.30">
    <property type="entry name" value="Nonribosomal peptide synthetase, condensation domain"/>
    <property type="match status" value="1"/>
</dbReference>
<dbReference type="GO" id="GO:0003824">
    <property type="term" value="F:catalytic activity"/>
    <property type="evidence" value="ECO:0007669"/>
    <property type="project" value="InterPro"/>
</dbReference>
<accession>A0AAE8VYR0</accession>
<dbReference type="InterPro" id="IPR009081">
    <property type="entry name" value="PP-bd_ACP"/>
</dbReference>
<dbReference type="InterPro" id="IPR023213">
    <property type="entry name" value="CAT-like_dom_sf"/>
</dbReference>
<dbReference type="Gene3D" id="3.30.559.10">
    <property type="entry name" value="Chloramphenicol acetyltransferase-like domain"/>
    <property type="match status" value="1"/>
</dbReference>
<dbReference type="Pfam" id="PF00550">
    <property type="entry name" value="PP-binding"/>
    <property type="match status" value="1"/>
</dbReference>
<keyword evidence="3" id="KW-0596">Phosphopantetheine</keyword>
<feature type="region of interest" description="Disordered" evidence="6">
    <location>
        <begin position="1"/>
        <end position="24"/>
    </location>
</feature>
<dbReference type="GO" id="GO:0005829">
    <property type="term" value="C:cytosol"/>
    <property type="evidence" value="ECO:0007669"/>
    <property type="project" value="TreeGrafter"/>
</dbReference>
<dbReference type="RefSeq" id="WP_009342074.1">
    <property type="nucleotide sequence ID" value="NZ_JARAVA010000424.1"/>
</dbReference>
<dbReference type="FunFam" id="2.30.38.10:FF:000001">
    <property type="entry name" value="Non-ribosomal peptide synthetase PvdI"/>
    <property type="match status" value="1"/>
</dbReference>
<dbReference type="Proteomes" id="UP000318720">
    <property type="component" value="Unassembled WGS sequence"/>
</dbReference>
<dbReference type="CDD" id="cd02440">
    <property type="entry name" value="AdoMet_MTases"/>
    <property type="match status" value="1"/>
</dbReference>